<dbReference type="Proteomes" id="UP000215914">
    <property type="component" value="Chromosome 11"/>
</dbReference>
<reference evidence="3" key="1">
    <citation type="journal article" date="2017" name="Nature">
        <title>The sunflower genome provides insights into oil metabolism, flowering and Asterid evolution.</title>
        <authorList>
            <person name="Badouin H."/>
            <person name="Gouzy J."/>
            <person name="Grassa C.J."/>
            <person name="Murat F."/>
            <person name="Staton S.E."/>
            <person name="Cottret L."/>
            <person name="Lelandais-Briere C."/>
            <person name="Owens G.L."/>
            <person name="Carrere S."/>
            <person name="Mayjonade B."/>
            <person name="Legrand L."/>
            <person name="Gill N."/>
            <person name="Kane N.C."/>
            <person name="Bowers J.E."/>
            <person name="Hubner S."/>
            <person name="Bellec A."/>
            <person name="Berard A."/>
            <person name="Berges H."/>
            <person name="Blanchet N."/>
            <person name="Boniface M.C."/>
            <person name="Brunel D."/>
            <person name="Catrice O."/>
            <person name="Chaidir N."/>
            <person name="Claudel C."/>
            <person name="Donnadieu C."/>
            <person name="Faraut T."/>
            <person name="Fievet G."/>
            <person name="Helmstetter N."/>
            <person name="King M."/>
            <person name="Knapp S.J."/>
            <person name="Lai Z."/>
            <person name="Le Paslier M.C."/>
            <person name="Lippi Y."/>
            <person name="Lorenzon L."/>
            <person name="Mandel J.R."/>
            <person name="Marage G."/>
            <person name="Marchand G."/>
            <person name="Marquand E."/>
            <person name="Bret-Mestries E."/>
            <person name="Morien E."/>
            <person name="Nambeesan S."/>
            <person name="Nguyen T."/>
            <person name="Pegot-Espagnet P."/>
            <person name="Pouilly N."/>
            <person name="Raftis F."/>
            <person name="Sallet E."/>
            <person name="Schiex T."/>
            <person name="Thomas J."/>
            <person name="Vandecasteele C."/>
            <person name="Vares D."/>
            <person name="Vear F."/>
            <person name="Vautrin S."/>
            <person name="Crespi M."/>
            <person name="Mangin B."/>
            <person name="Burke J.M."/>
            <person name="Salse J."/>
            <person name="Munos S."/>
            <person name="Vincourt P."/>
            <person name="Rieseberg L.H."/>
            <person name="Langlade N.B."/>
        </authorList>
    </citation>
    <scope>NUCLEOTIDE SEQUENCE [LARGE SCALE GENOMIC DNA]</scope>
    <source>
        <strain evidence="3">cv. SF193</strain>
    </source>
</reference>
<dbReference type="EMBL" id="CM007900">
    <property type="protein sequence ID" value="OTG06662.1"/>
    <property type="molecule type" value="Genomic_DNA"/>
</dbReference>
<dbReference type="InParanoid" id="A0A251T7M9"/>
<organism evidence="2 3">
    <name type="scientific">Helianthus annuus</name>
    <name type="common">Common sunflower</name>
    <dbReference type="NCBI Taxonomy" id="4232"/>
    <lineage>
        <taxon>Eukaryota</taxon>
        <taxon>Viridiplantae</taxon>
        <taxon>Streptophyta</taxon>
        <taxon>Embryophyta</taxon>
        <taxon>Tracheophyta</taxon>
        <taxon>Spermatophyta</taxon>
        <taxon>Magnoliopsida</taxon>
        <taxon>eudicotyledons</taxon>
        <taxon>Gunneridae</taxon>
        <taxon>Pentapetalae</taxon>
        <taxon>asterids</taxon>
        <taxon>campanulids</taxon>
        <taxon>Asterales</taxon>
        <taxon>Asteraceae</taxon>
        <taxon>Asteroideae</taxon>
        <taxon>Heliantheae alliance</taxon>
        <taxon>Heliantheae</taxon>
        <taxon>Helianthus</taxon>
    </lineage>
</organism>
<feature type="chain" id="PRO_5012242222" evidence="1">
    <location>
        <begin position="23"/>
        <end position="117"/>
    </location>
</feature>
<keyword evidence="3" id="KW-1185">Reference proteome</keyword>
<evidence type="ECO:0000256" key="1">
    <source>
        <dbReference type="SAM" id="SignalP"/>
    </source>
</evidence>
<keyword evidence="1" id="KW-0732">Signal</keyword>
<gene>
    <name evidence="2" type="ORF">HannXRQ_Chr11g0321741</name>
</gene>
<sequence length="117" mass="12454">MKLSGVIFLVVLLTLVLISSQARNLQASLQPQINSRTATSDPTEVRSCVGVGHPMVSESQASKVKDLVCLGLRFETKATATGEGPWGGGAVVGSAGKNMFIVAYRLGSLIMYRTWLN</sequence>
<accession>A0A251T7M9</accession>
<evidence type="ECO:0000313" key="2">
    <source>
        <dbReference type="EMBL" id="OTG06662.1"/>
    </source>
</evidence>
<proteinExistence type="predicted"/>
<protein>
    <submittedName>
        <fullName evidence="2">Uncharacterized protein</fullName>
    </submittedName>
</protein>
<evidence type="ECO:0000313" key="3">
    <source>
        <dbReference type="Proteomes" id="UP000215914"/>
    </source>
</evidence>
<dbReference type="AlphaFoldDB" id="A0A251T7M9"/>
<feature type="signal peptide" evidence="1">
    <location>
        <begin position="1"/>
        <end position="22"/>
    </location>
</feature>
<name>A0A251T7M9_HELAN</name>